<dbReference type="AlphaFoldDB" id="A0A133PSN3"/>
<keyword evidence="1" id="KW-0812">Transmembrane</keyword>
<feature type="transmembrane region" description="Helical" evidence="1">
    <location>
        <begin position="12"/>
        <end position="28"/>
    </location>
</feature>
<organism evidence="2">
    <name type="scientific">Peptoniphilus harei</name>
    <dbReference type="NCBI Taxonomy" id="54005"/>
    <lineage>
        <taxon>Bacteria</taxon>
        <taxon>Bacillati</taxon>
        <taxon>Bacillota</taxon>
        <taxon>Tissierellia</taxon>
        <taxon>Tissierellales</taxon>
        <taxon>Peptoniphilaceae</taxon>
        <taxon>Peptoniphilus</taxon>
    </lineage>
</organism>
<dbReference type="EMBL" id="LRQE01000002">
    <property type="protein sequence ID" value="KXA31847.1"/>
    <property type="molecule type" value="Genomic_DNA"/>
</dbReference>
<comment type="caution">
    <text evidence="2">The sequence shown here is derived from an EMBL/GenBank/DDBJ whole genome shotgun (WGS) entry which is preliminary data.</text>
</comment>
<feature type="transmembrane region" description="Helical" evidence="1">
    <location>
        <begin position="40"/>
        <end position="57"/>
    </location>
</feature>
<keyword evidence="1" id="KW-0472">Membrane</keyword>
<name>A0A133PSN3_9FIRM</name>
<accession>A0A133PSN3</accession>
<dbReference type="Proteomes" id="UP000070174">
    <property type="component" value="Unassembled WGS sequence"/>
</dbReference>
<proteinExistence type="predicted"/>
<protein>
    <submittedName>
        <fullName evidence="2">Uncharacterized protein</fullName>
    </submittedName>
</protein>
<dbReference type="PATRIC" id="fig|54005.3.peg.96"/>
<keyword evidence="1" id="KW-1133">Transmembrane helix</keyword>
<sequence>MGDGFMNMYLEIIIYFTALIGYFLFGYTKIIKNEKLRKKLSFIFNLIAVLILLYEFVLKKFI</sequence>
<evidence type="ECO:0000313" key="3">
    <source>
        <dbReference type="Proteomes" id="UP000070174"/>
    </source>
</evidence>
<gene>
    <name evidence="2" type="ORF">HMPREF3229_00097</name>
</gene>
<evidence type="ECO:0000256" key="1">
    <source>
        <dbReference type="SAM" id="Phobius"/>
    </source>
</evidence>
<reference evidence="2 3" key="1">
    <citation type="submission" date="2016-01" db="EMBL/GenBank/DDBJ databases">
        <authorList>
            <person name="Oliw E.H."/>
        </authorList>
    </citation>
    <scope>NUCLEOTIDE SEQUENCE [LARGE SCALE GENOMIC DNA]</scope>
    <source>
        <strain evidence="2 3">CMW7756A</strain>
    </source>
</reference>
<evidence type="ECO:0000313" key="2">
    <source>
        <dbReference type="EMBL" id="KXA31847.1"/>
    </source>
</evidence>